<accession>A0A1C7LRL1</accession>
<dbReference type="Proteomes" id="UP000092993">
    <property type="component" value="Unassembled WGS sequence"/>
</dbReference>
<dbReference type="AlphaFoldDB" id="A0A1C7LRL1"/>
<organism evidence="2 3">
    <name type="scientific">Grifola frondosa</name>
    <name type="common">Maitake</name>
    <name type="synonym">Polyporus frondosus</name>
    <dbReference type="NCBI Taxonomy" id="5627"/>
    <lineage>
        <taxon>Eukaryota</taxon>
        <taxon>Fungi</taxon>
        <taxon>Dikarya</taxon>
        <taxon>Basidiomycota</taxon>
        <taxon>Agaricomycotina</taxon>
        <taxon>Agaricomycetes</taxon>
        <taxon>Polyporales</taxon>
        <taxon>Grifolaceae</taxon>
        <taxon>Grifola</taxon>
    </lineage>
</organism>
<sequence>MSGAGKTFGTQSPPLEATGEEQPMGVSSIDGGQPEAVPDSQQRKEYFQGQGIATGDDDQEAQAQTSSQESRAEKIKKD</sequence>
<reference evidence="2 3" key="1">
    <citation type="submission" date="2016-03" db="EMBL/GenBank/DDBJ databases">
        <title>Whole genome sequencing of Grifola frondosa 9006-11.</title>
        <authorList>
            <person name="Min B."/>
            <person name="Park H."/>
            <person name="Kim J.-G."/>
            <person name="Cho H."/>
            <person name="Oh Y.-L."/>
            <person name="Kong W.-S."/>
            <person name="Choi I.-G."/>
        </authorList>
    </citation>
    <scope>NUCLEOTIDE SEQUENCE [LARGE SCALE GENOMIC DNA]</scope>
    <source>
        <strain evidence="2 3">9006-11</strain>
    </source>
</reference>
<evidence type="ECO:0000313" key="2">
    <source>
        <dbReference type="EMBL" id="OBZ67465.1"/>
    </source>
</evidence>
<dbReference type="EMBL" id="LUGG01000024">
    <property type="protein sequence ID" value="OBZ67465.1"/>
    <property type="molecule type" value="Genomic_DNA"/>
</dbReference>
<evidence type="ECO:0000256" key="1">
    <source>
        <dbReference type="SAM" id="MobiDB-lite"/>
    </source>
</evidence>
<evidence type="ECO:0000313" key="3">
    <source>
        <dbReference type="Proteomes" id="UP000092993"/>
    </source>
</evidence>
<feature type="region of interest" description="Disordered" evidence="1">
    <location>
        <begin position="1"/>
        <end position="78"/>
    </location>
</feature>
<gene>
    <name evidence="2" type="ORF">A0H81_12644</name>
</gene>
<protein>
    <submittedName>
        <fullName evidence="2">Uncharacterized protein</fullName>
    </submittedName>
</protein>
<dbReference type="OrthoDB" id="3143642at2759"/>
<proteinExistence type="predicted"/>
<comment type="caution">
    <text evidence="2">The sequence shown here is derived from an EMBL/GenBank/DDBJ whole genome shotgun (WGS) entry which is preliminary data.</text>
</comment>
<name>A0A1C7LRL1_GRIFR</name>
<dbReference type="OMA" id="AAYFHES"/>
<keyword evidence="3" id="KW-1185">Reference proteome</keyword>